<dbReference type="SUPFAM" id="SSF50978">
    <property type="entry name" value="WD40 repeat-like"/>
    <property type="match status" value="1"/>
</dbReference>
<dbReference type="InterPro" id="IPR036322">
    <property type="entry name" value="WD40_repeat_dom_sf"/>
</dbReference>
<feature type="repeat" description="WD" evidence="8">
    <location>
        <begin position="111"/>
        <end position="152"/>
    </location>
</feature>
<evidence type="ECO:0000256" key="7">
    <source>
        <dbReference type="ARBA" id="ARBA00041769"/>
    </source>
</evidence>
<reference evidence="10" key="1">
    <citation type="submission" date="2011-08" db="EMBL/GenBank/DDBJ databases">
        <title>The draft genome of Latimeria chalumnae.</title>
        <authorList>
            <person name="Di Palma F."/>
            <person name="Alfoldi J."/>
            <person name="Johnson J."/>
            <person name="Berlin A."/>
            <person name="Gnerre S."/>
            <person name="Jaffe D."/>
            <person name="MacCallum I."/>
            <person name="Young S."/>
            <person name="Walker B.J."/>
            <person name="Lander E."/>
            <person name="Lindblad-Toh K."/>
        </authorList>
    </citation>
    <scope>NUCLEOTIDE SEQUENCE [LARGE SCALE GENOMIC DNA]</scope>
    <source>
        <strain evidence="10">Wild caught</strain>
    </source>
</reference>
<dbReference type="AlphaFoldDB" id="H3BGY0"/>
<dbReference type="Bgee" id="ENSLACG00000018582">
    <property type="expression patterns" value="Expressed in mesonephros and 6 other cell types or tissues"/>
</dbReference>
<dbReference type="InterPro" id="IPR019775">
    <property type="entry name" value="WD40_repeat_CS"/>
</dbReference>
<evidence type="ECO:0000313" key="10">
    <source>
        <dbReference type="Proteomes" id="UP000008672"/>
    </source>
</evidence>
<organism evidence="9 10">
    <name type="scientific">Latimeria chalumnae</name>
    <name type="common">Coelacanth</name>
    <dbReference type="NCBI Taxonomy" id="7897"/>
    <lineage>
        <taxon>Eukaryota</taxon>
        <taxon>Metazoa</taxon>
        <taxon>Chordata</taxon>
        <taxon>Craniata</taxon>
        <taxon>Vertebrata</taxon>
        <taxon>Euteleostomi</taxon>
        <taxon>Coelacanthiformes</taxon>
        <taxon>Coelacanthidae</taxon>
        <taxon>Latimeria</taxon>
    </lineage>
</organism>
<dbReference type="PROSITE" id="PS50082">
    <property type="entry name" value="WD_REPEATS_2"/>
    <property type="match status" value="2"/>
</dbReference>
<proteinExistence type="predicted"/>
<evidence type="ECO:0000313" key="9">
    <source>
        <dbReference type="Ensembl" id="ENSLACP00000021151.2"/>
    </source>
</evidence>
<evidence type="ECO:0000256" key="2">
    <source>
        <dbReference type="ARBA" id="ARBA00022490"/>
    </source>
</evidence>
<evidence type="ECO:0000256" key="5">
    <source>
        <dbReference type="ARBA" id="ARBA00040457"/>
    </source>
</evidence>
<dbReference type="Proteomes" id="UP000008672">
    <property type="component" value="Unassembled WGS sequence"/>
</dbReference>
<dbReference type="Ensembl" id="ENSLACT00000021291.2">
    <property type="protein sequence ID" value="ENSLACP00000021151.2"/>
    <property type="gene ID" value="ENSLACG00000018582.2"/>
</dbReference>
<dbReference type="Pfam" id="PF00400">
    <property type="entry name" value="WD40"/>
    <property type="match status" value="3"/>
</dbReference>
<dbReference type="GO" id="GO:0007309">
    <property type="term" value="P:oocyte axis specification"/>
    <property type="evidence" value="ECO:0007669"/>
    <property type="project" value="TreeGrafter"/>
</dbReference>
<feature type="repeat" description="WD" evidence="8">
    <location>
        <begin position="153"/>
        <end position="186"/>
    </location>
</feature>
<dbReference type="KEGG" id="lcm:102356631"/>
<dbReference type="Gene3D" id="2.130.10.10">
    <property type="entry name" value="YVTN repeat-like/Quinoprotein amine dehydrogenase"/>
    <property type="match status" value="1"/>
</dbReference>
<keyword evidence="2" id="KW-0963">Cytoplasm</keyword>
<dbReference type="InterPro" id="IPR001680">
    <property type="entry name" value="WD40_rpt"/>
</dbReference>
<dbReference type="GeneID" id="102356631"/>
<dbReference type="InParanoid" id="H3BGY0"/>
<keyword evidence="4" id="KW-0677">Repeat</keyword>
<evidence type="ECO:0000256" key="6">
    <source>
        <dbReference type="ARBA" id="ARBA00041554"/>
    </source>
</evidence>
<dbReference type="SMART" id="SM00320">
    <property type="entry name" value="WD40"/>
    <property type="match status" value="6"/>
</dbReference>
<dbReference type="PROSITE" id="PS00678">
    <property type="entry name" value="WD_REPEATS_1"/>
    <property type="match status" value="1"/>
</dbReference>
<reference evidence="9" key="3">
    <citation type="submission" date="2025-09" db="UniProtKB">
        <authorList>
            <consortium name="Ensembl"/>
        </authorList>
    </citation>
    <scope>IDENTIFICATION</scope>
</reference>
<dbReference type="InterPro" id="IPR052139">
    <property type="entry name" value="Methylosome_Comp_WDR77"/>
</dbReference>
<dbReference type="FunCoup" id="H3BGY0">
    <property type="interactions" value="3257"/>
</dbReference>
<sequence>MIKENQWNIPPNAPACMDRHLESAQYRSDGALLLGASSLTSRCWLGSIWLFKDPLKAPDEGFCSAGVQTEAGVSDLKWVSDKGIFVASDSGAVELWELAENETLIVNKFCKYEHDNIVTKVSILAGGTLAVSGSQDCSVKVWDLTQQTVLNSYSAHSNHVMSVVSNPEEEALFLSCGQDGRILMWDRRKPKPAFRIDTPKCSPTSVTWHPSQQHVIVYGDENGNIVIKDLQNPNSLQTSAVHSRAVTGLAFSSHSSPLLASVSEDCSVAVTDSKLSEIFRDKSHRDFVRDLSWSPLNDTTLTTVGWDHQVLHHTVKLEADRP</sequence>
<dbReference type="eggNOG" id="KOG0284">
    <property type="taxonomic scope" value="Eukaryota"/>
</dbReference>
<evidence type="ECO:0000256" key="4">
    <source>
        <dbReference type="ARBA" id="ARBA00022737"/>
    </source>
</evidence>
<dbReference type="PROSITE" id="PS50294">
    <property type="entry name" value="WD_REPEATS_REGION"/>
    <property type="match status" value="2"/>
</dbReference>
<reference evidence="9" key="2">
    <citation type="submission" date="2025-08" db="UniProtKB">
        <authorList>
            <consortium name="Ensembl"/>
        </authorList>
    </citation>
    <scope>IDENTIFICATION</scope>
</reference>
<keyword evidence="3 8" id="KW-0853">WD repeat</keyword>
<comment type="subcellular location">
    <subcellularLocation>
        <location evidence="1">Cytoplasm</location>
    </subcellularLocation>
</comment>
<accession>H3BGY0</accession>
<dbReference type="PANTHER" id="PTHR46853:SF1">
    <property type="entry name" value="METHYLOSOME PROTEIN 50"/>
    <property type="match status" value="1"/>
</dbReference>
<name>H3BGY0_LATCH</name>
<dbReference type="GO" id="GO:0034709">
    <property type="term" value="C:methylosome"/>
    <property type="evidence" value="ECO:0007669"/>
    <property type="project" value="TreeGrafter"/>
</dbReference>
<dbReference type="HOGENOM" id="CLU_051285_0_0_1"/>
<keyword evidence="10" id="KW-1185">Reference proteome</keyword>
<dbReference type="PANTHER" id="PTHR46853">
    <property type="entry name" value="METHYLOSOME PROTEIN 50"/>
    <property type="match status" value="1"/>
</dbReference>
<evidence type="ECO:0000256" key="8">
    <source>
        <dbReference type="PROSITE-ProRule" id="PRU00221"/>
    </source>
</evidence>
<dbReference type="OrthoDB" id="10260946at2759"/>
<evidence type="ECO:0000256" key="3">
    <source>
        <dbReference type="ARBA" id="ARBA00022574"/>
    </source>
</evidence>
<protein>
    <recommendedName>
        <fullName evidence="5">Methylosome protein WDR77</fullName>
    </recommendedName>
    <alternativeName>
        <fullName evidence="7">Methylosome protein 50</fullName>
    </alternativeName>
    <alternativeName>
        <fullName evidence="6">WD repeat-containing protein 77</fullName>
    </alternativeName>
</protein>
<evidence type="ECO:0000256" key="1">
    <source>
        <dbReference type="ARBA" id="ARBA00004496"/>
    </source>
</evidence>
<dbReference type="STRING" id="7897.ENSLACP00000021151"/>
<gene>
    <name evidence="9" type="primary">WDR77</name>
</gene>
<dbReference type="OMA" id="QMGCNAS"/>
<dbReference type="GeneTree" id="ENSGT00390000010711"/>
<dbReference type="InterPro" id="IPR015943">
    <property type="entry name" value="WD40/YVTN_repeat-like_dom_sf"/>
</dbReference>
<dbReference type="EMBL" id="AFYH01009433">
    <property type="status" value="NOT_ANNOTATED_CDS"/>
    <property type="molecule type" value="Genomic_DNA"/>
</dbReference>